<reference evidence="8" key="1">
    <citation type="journal article" date="2009" name="Environ. Microbiol.">
        <title>The genome of Polaromonas naphthalenivorans strain CJ2, isolated from coal tar-contaminated sediment, reveals physiological and metabolic versatility and evolution through extensive horizontal gene transfer.</title>
        <authorList>
            <person name="Yagi J.M."/>
            <person name="Sims D."/>
            <person name="Brettin T."/>
            <person name="Bruce D."/>
            <person name="Madsen E.L."/>
        </authorList>
    </citation>
    <scope>NUCLEOTIDE SEQUENCE [LARGE SCALE GENOMIC DNA]</scope>
    <source>
        <strain evidence="8">CJ2</strain>
    </source>
</reference>
<dbReference type="GO" id="GO:0006310">
    <property type="term" value="P:DNA recombination"/>
    <property type="evidence" value="ECO:0007669"/>
    <property type="project" value="UniProtKB-KW"/>
</dbReference>
<dbReference type="SUPFAM" id="SSF56349">
    <property type="entry name" value="DNA breaking-rejoining enzymes"/>
    <property type="match status" value="1"/>
</dbReference>
<keyword evidence="1" id="KW-0229">DNA integration</keyword>
<dbReference type="Proteomes" id="UP000000644">
    <property type="component" value="Chromosome"/>
</dbReference>
<dbReference type="HOGENOM" id="CLU_027562_32_1_4"/>
<dbReference type="PROSITE" id="PS51898">
    <property type="entry name" value="TYR_RECOMBINASE"/>
    <property type="match status" value="1"/>
</dbReference>
<protein>
    <submittedName>
        <fullName evidence="7">Phage integrase family protein</fullName>
    </submittedName>
</protein>
<accession>A1VU89</accession>
<gene>
    <name evidence="7" type="ordered locus">Pnap_3921</name>
</gene>
<dbReference type="OrthoDB" id="662444at2"/>
<evidence type="ECO:0000256" key="2">
    <source>
        <dbReference type="ARBA" id="ARBA00023125"/>
    </source>
</evidence>
<evidence type="ECO:0000313" key="7">
    <source>
        <dbReference type="EMBL" id="ABM39217.1"/>
    </source>
</evidence>
<keyword evidence="3" id="KW-0233">DNA recombination</keyword>
<keyword evidence="8" id="KW-1185">Reference proteome</keyword>
<dbReference type="InterPro" id="IPR013762">
    <property type="entry name" value="Integrase-like_cat_sf"/>
</dbReference>
<name>A1VU89_POLNA</name>
<sequence length="327" mass="37534">MATFRKRGNGWQVRVRRLGYPDEVKTFPIKLDAEQWARSIESDMDRGPFVSRNIAEQTSFGDVMRRYMKEITPGKRGCLEETIRLTATLRLKISKFSMVNLTPEVLAEYRDERLKSCQPSTVVRDLAVLSSIINHARREWRFPIQNPIEMIRKPTMPPGRDRVLSRTDEVTLLTELLPTGRRNPLMQPIVVIAIETAMRRGEILGLRWEHVDLDQQTVFLPITKNGKSRYVPLSKRAVETLRTVDRSIDGRVFPIGMAAMEANFLKAVRRGNLGDLHFHDLRHTGTSRMANKLPNVIELAAVTGHTSLQMLKRYYHPKAHDLAMKLG</sequence>
<keyword evidence="2 4" id="KW-0238">DNA-binding</keyword>
<dbReference type="AlphaFoldDB" id="A1VU89"/>
<dbReference type="RefSeq" id="WP_011803283.1">
    <property type="nucleotide sequence ID" value="NC_008781.1"/>
</dbReference>
<organism evidence="7 8">
    <name type="scientific">Polaromonas naphthalenivorans (strain CJ2)</name>
    <dbReference type="NCBI Taxonomy" id="365044"/>
    <lineage>
        <taxon>Bacteria</taxon>
        <taxon>Pseudomonadati</taxon>
        <taxon>Pseudomonadota</taxon>
        <taxon>Betaproteobacteria</taxon>
        <taxon>Burkholderiales</taxon>
        <taxon>Comamonadaceae</taxon>
        <taxon>Polaromonas</taxon>
    </lineage>
</organism>
<dbReference type="CDD" id="cd00796">
    <property type="entry name" value="INT_Rci_Hp1_C"/>
    <property type="match status" value="1"/>
</dbReference>
<dbReference type="InterPro" id="IPR010998">
    <property type="entry name" value="Integrase_recombinase_N"/>
</dbReference>
<evidence type="ECO:0000256" key="1">
    <source>
        <dbReference type="ARBA" id="ARBA00022908"/>
    </source>
</evidence>
<evidence type="ECO:0000256" key="4">
    <source>
        <dbReference type="PROSITE-ProRule" id="PRU01248"/>
    </source>
</evidence>
<dbReference type="GO" id="GO:0015074">
    <property type="term" value="P:DNA integration"/>
    <property type="evidence" value="ECO:0007669"/>
    <property type="project" value="UniProtKB-KW"/>
</dbReference>
<dbReference type="EMBL" id="CP000529">
    <property type="protein sequence ID" value="ABM39217.1"/>
    <property type="molecule type" value="Genomic_DNA"/>
</dbReference>
<dbReference type="PROSITE" id="PS51900">
    <property type="entry name" value="CB"/>
    <property type="match status" value="1"/>
</dbReference>
<feature type="domain" description="Core-binding (CB)" evidence="6">
    <location>
        <begin position="58"/>
        <end position="137"/>
    </location>
</feature>
<dbReference type="InterPro" id="IPR011010">
    <property type="entry name" value="DNA_brk_join_enz"/>
</dbReference>
<dbReference type="eggNOG" id="COG0582">
    <property type="taxonomic scope" value="Bacteria"/>
</dbReference>
<evidence type="ECO:0000259" key="5">
    <source>
        <dbReference type="PROSITE" id="PS51898"/>
    </source>
</evidence>
<dbReference type="InterPro" id="IPR002104">
    <property type="entry name" value="Integrase_catalytic"/>
</dbReference>
<dbReference type="PANTHER" id="PTHR30349">
    <property type="entry name" value="PHAGE INTEGRASE-RELATED"/>
    <property type="match status" value="1"/>
</dbReference>
<dbReference type="GO" id="GO:0003677">
    <property type="term" value="F:DNA binding"/>
    <property type="evidence" value="ECO:0007669"/>
    <property type="project" value="UniProtKB-UniRule"/>
</dbReference>
<dbReference type="Pfam" id="PF00589">
    <property type="entry name" value="Phage_integrase"/>
    <property type="match status" value="1"/>
</dbReference>
<dbReference type="InterPro" id="IPR044068">
    <property type="entry name" value="CB"/>
</dbReference>
<proteinExistence type="predicted"/>
<evidence type="ECO:0000256" key="3">
    <source>
        <dbReference type="ARBA" id="ARBA00023172"/>
    </source>
</evidence>
<dbReference type="Gene3D" id="1.10.443.10">
    <property type="entry name" value="Intergrase catalytic core"/>
    <property type="match status" value="1"/>
</dbReference>
<dbReference type="KEGG" id="pna:Pnap_3921"/>
<feature type="domain" description="Tyr recombinase" evidence="5">
    <location>
        <begin position="159"/>
        <end position="327"/>
    </location>
</feature>
<evidence type="ECO:0000259" key="6">
    <source>
        <dbReference type="PROSITE" id="PS51900"/>
    </source>
</evidence>
<dbReference type="Gene3D" id="1.10.150.130">
    <property type="match status" value="1"/>
</dbReference>
<dbReference type="PANTHER" id="PTHR30349:SF94">
    <property type="entry name" value="INTEGRASE_RECOMBINASE HI_1414-RELATED"/>
    <property type="match status" value="1"/>
</dbReference>
<dbReference type="InterPro" id="IPR050090">
    <property type="entry name" value="Tyrosine_recombinase_XerCD"/>
</dbReference>
<evidence type="ECO:0000313" key="8">
    <source>
        <dbReference type="Proteomes" id="UP000000644"/>
    </source>
</evidence>